<dbReference type="GO" id="GO:0005886">
    <property type="term" value="C:plasma membrane"/>
    <property type="evidence" value="ECO:0007669"/>
    <property type="project" value="UniProtKB-SubCell"/>
</dbReference>
<dbReference type="EMBL" id="RDBM01000037">
    <property type="protein sequence ID" value="TXS24528.1"/>
    <property type="molecule type" value="Genomic_DNA"/>
</dbReference>
<evidence type="ECO:0000256" key="1">
    <source>
        <dbReference type="ARBA" id="ARBA00004651"/>
    </source>
</evidence>
<keyword evidence="2 5" id="KW-0812">Transmembrane</keyword>
<feature type="transmembrane region" description="Helical" evidence="5">
    <location>
        <begin position="451"/>
        <end position="469"/>
    </location>
</feature>
<reference evidence="7" key="1">
    <citation type="submission" date="2018-10" db="EMBL/GenBank/DDBJ databases">
        <authorList>
            <person name="Hariharan J."/>
            <person name="Choudoir M.J."/>
            <person name="Diebold P."/>
            <person name="Panke-Buisse K."/>
            <person name="Campbell A.N."/>
            <person name="Buckley D.H."/>
        </authorList>
    </citation>
    <scope>NUCLEOTIDE SEQUENCE</scope>
    <source>
        <strain evidence="7">Gb1</strain>
    </source>
</reference>
<dbReference type="RefSeq" id="WP_124276760.1">
    <property type="nucleotide sequence ID" value="NZ_RDBM01000037.1"/>
</dbReference>
<dbReference type="InterPro" id="IPR005828">
    <property type="entry name" value="MFS_sugar_transport-like"/>
</dbReference>
<dbReference type="CDD" id="cd17316">
    <property type="entry name" value="MFS_SV2_like"/>
    <property type="match status" value="1"/>
</dbReference>
<feature type="transmembrane region" description="Helical" evidence="5">
    <location>
        <begin position="110"/>
        <end position="130"/>
    </location>
</feature>
<feature type="domain" description="Major facilitator superfamily (MFS) profile" evidence="6">
    <location>
        <begin position="45"/>
        <end position="475"/>
    </location>
</feature>
<protein>
    <submittedName>
        <fullName evidence="7">MFS transporter</fullName>
    </submittedName>
</protein>
<gene>
    <name evidence="7" type="ORF">EAO74_29370</name>
</gene>
<feature type="transmembrane region" description="Helical" evidence="5">
    <location>
        <begin position="327"/>
        <end position="346"/>
    </location>
</feature>
<dbReference type="Gene3D" id="1.20.1250.20">
    <property type="entry name" value="MFS general substrate transporter like domains"/>
    <property type="match status" value="1"/>
</dbReference>
<name>A0A652KNF3_9ACTN</name>
<dbReference type="Pfam" id="PF00083">
    <property type="entry name" value="Sugar_tr"/>
    <property type="match status" value="1"/>
</dbReference>
<dbReference type="PANTHER" id="PTHR23508:SF10">
    <property type="entry name" value="CARBOXYLIC ACID TRANSPORTER PROTEIN HOMOLOG"/>
    <property type="match status" value="1"/>
</dbReference>
<feature type="transmembrane region" description="Helical" evidence="5">
    <location>
        <begin position="302"/>
        <end position="321"/>
    </location>
</feature>
<feature type="transmembrane region" description="Helical" evidence="5">
    <location>
        <begin position="44"/>
        <end position="67"/>
    </location>
</feature>
<evidence type="ECO:0000259" key="6">
    <source>
        <dbReference type="PROSITE" id="PS50850"/>
    </source>
</evidence>
<dbReference type="PROSITE" id="PS50850">
    <property type="entry name" value="MFS"/>
    <property type="match status" value="1"/>
</dbReference>
<organism evidence="7">
    <name type="scientific">Streptomyces sp. gb1(2016)</name>
    <dbReference type="NCBI Taxonomy" id="1828321"/>
    <lineage>
        <taxon>Bacteria</taxon>
        <taxon>Bacillati</taxon>
        <taxon>Actinomycetota</taxon>
        <taxon>Actinomycetes</taxon>
        <taxon>Kitasatosporales</taxon>
        <taxon>Streptomycetaceae</taxon>
        <taxon>Streptomyces</taxon>
    </lineage>
</organism>
<dbReference type="PROSITE" id="PS00217">
    <property type="entry name" value="SUGAR_TRANSPORT_2"/>
    <property type="match status" value="1"/>
</dbReference>
<evidence type="ECO:0000313" key="7">
    <source>
        <dbReference type="EMBL" id="TXS24528.1"/>
    </source>
</evidence>
<feature type="transmembrane region" description="Helical" evidence="5">
    <location>
        <begin position="79"/>
        <end position="103"/>
    </location>
</feature>
<feature type="transmembrane region" description="Helical" evidence="5">
    <location>
        <begin position="204"/>
        <end position="224"/>
    </location>
</feature>
<comment type="subcellular location">
    <subcellularLocation>
        <location evidence="1">Cell membrane</location>
        <topology evidence="1">Multi-pass membrane protein</topology>
    </subcellularLocation>
</comment>
<dbReference type="AlphaFoldDB" id="A0A652KNF3"/>
<dbReference type="InterPro" id="IPR036259">
    <property type="entry name" value="MFS_trans_sf"/>
</dbReference>
<feature type="transmembrane region" description="Helical" evidence="5">
    <location>
        <begin position="382"/>
        <end position="407"/>
    </location>
</feature>
<evidence type="ECO:0000256" key="5">
    <source>
        <dbReference type="SAM" id="Phobius"/>
    </source>
</evidence>
<feature type="transmembrane region" description="Helical" evidence="5">
    <location>
        <begin position="136"/>
        <end position="158"/>
    </location>
</feature>
<feature type="transmembrane region" description="Helical" evidence="5">
    <location>
        <begin position="179"/>
        <end position="198"/>
    </location>
</feature>
<keyword evidence="3 5" id="KW-1133">Transmembrane helix</keyword>
<comment type="caution">
    <text evidence="7">The sequence shown here is derived from an EMBL/GenBank/DDBJ whole genome shotgun (WGS) entry which is preliminary data.</text>
</comment>
<sequence>MSSTSPLPAGTSPATAPGTVLIRSAADVSDLVNSGTARGSHAKMIVIIALGGIFLDAYDLSSLAYGLPDITRQFGLSSAMAGTVIASISVGSLIGALVGGWLVDRIGRYRVFMANMLFFVVTALVCALAQDVWTLIAARFVMGIGVGMDIPVAIAFLAEFSRLRGKGSKGSRTAAWSPAWYTATSGCYLVIMLLYFVLPDAQLGWLWRFTVGFGAVPAVIVLLLRRRYMNESPTWAADQGDLASAAKILRQSYGVDARVADDVPATAPRPPRPGLASYARLFAPPYRARTVQSVTVGVAETFGYNAVAFGLPIIIATLMTQGPLTTIASSFALNLVFALTGGLLGIRWASTRGAWPMMTLGFAIQFVAITVLGLIGDPSGTAYVTGGILMLGAFMFAQGFGPGAHIMSYASLGFPTSMRGVSIGFNQAVLRLGSTLTLFFFPILSSGLGTHVYWVILAAPVLGLIALLVKRWEPVGFDADAEERELSGAASRG</sequence>
<feature type="transmembrane region" description="Helical" evidence="5">
    <location>
        <begin position="358"/>
        <end position="376"/>
    </location>
</feature>
<evidence type="ECO:0000256" key="4">
    <source>
        <dbReference type="ARBA" id="ARBA00023136"/>
    </source>
</evidence>
<evidence type="ECO:0000256" key="3">
    <source>
        <dbReference type="ARBA" id="ARBA00022989"/>
    </source>
</evidence>
<accession>A0A652KNF3</accession>
<dbReference type="InterPro" id="IPR005829">
    <property type="entry name" value="Sugar_transporter_CS"/>
</dbReference>
<dbReference type="GO" id="GO:0046943">
    <property type="term" value="F:carboxylic acid transmembrane transporter activity"/>
    <property type="evidence" value="ECO:0007669"/>
    <property type="project" value="TreeGrafter"/>
</dbReference>
<proteinExistence type="predicted"/>
<dbReference type="InterPro" id="IPR020846">
    <property type="entry name" value="MFS_dom"/>
</dbReference>
<dbReference type="PANTHER" id="PTHR23508">
    <property type="entry name" value="CARBOXYLIC ACID TRANSPORTER PROTEIN HOMOLOG"/>
    <property type="match status" value="1"/>
</dbReference>
<evidence type="ECO:0000256" key="2">
    <source>
        <dbReference type="ARBA" id="ARBA00022692"/>
    </source>
</evidence>
<keyword evidence="4 5" id="KW-0472">Membrane</keyword>
<dbReference type="SUPFAM" id="SSF103473">
    <property type="entry name" value="MFS general substrate transporter"/>
    <property type="match status" value="1"/>
</dbReference>
<feature type="transmembrane region" description="Helical" evidence="5">
    <location>
        <begin position="428"/>
        <end position="445"/>
    </location>
</feature>